<accession>A0A146LKS5</accession>
<dbReference type="EMBL" id="GDHC01010764">
    <property type="protein sequence ID" value="JAQ07865.1"/>
    <property type="molecule type" value="Transcribed_RNA"/>
</dbReference>
<dbReference type="AlphaFoldDB" id="A0A146LKS5"/>
<evidence type="ECO:0000256" key="1">
    <source>
        <dbReference type="SAM" id="SignalP"/>
    </source>
</evidence>
<sequence>MWVKIVILTVLTLESLAFKTTRHYIQSPFGNWREFNSGYHIQSVNENGRVEVLEKTLTKPQLDTGATLTEKVLKHAKIYSDIEDVIVAIVDPKLGGHGHESFNAIPMNPAVQKIWRSKVIEPIYDYLVENEHQDLFFACMLFYETLNSTRPSGFGVFVTIGILSNLHLVKGYVPNPRKSSGMEVVPYLYSTGTERAIRISGSIYHRLEVKGDRTRSWRVRVEKAEKVVSFSDLNSGTDIDEINKIHARKLSNNESDVPGQLINKKLGGRGDDPYNVVPMDPTALEALNTRVEAPVRAFFCNSTNKDRSVVLTVLVVYENNVSTRPAGFITISRGLDSDFKMFIPN</sequence>
<organism evidence="2">
    <name type="scientific">Lygus hesperus</name>
    <name type="common">Western plant bug</name>
    <dbReference type="NCBI Taxonomy" id="30085"/>
    <lineage>
        <taxon>Eukaryota</taxon>
        <taxon>Metazoa</taxon>
        <taxon>Ecdysozoa</taxon>
        <taxon>Arthropoda</taxon>
        <taxon>Hexapoda</taxon>
        <taxon>Insecta</taxon>
        <taxon>Pterygota</taxon>
        <taxon>Neoptera</taxon>
        <taxon>Paraneoptera</taxon>
        <taxon>Hemiptera</taxon>
        <taxon>Heteroptera</taxon>
        <taxon>Panheteroptera</taxon>
        <taxon>Cimicomorpha</taxon>
        <taxon>Miridae</taxon>
        <taxon>Mirini</taxon>
        <taxon>Lygus</taxon>
    </lineage>
</organism>
<feature type="signal peptide" evidence="1">
    <location>
        <begin position="1"/>
        <end position="17"/>
    </location>
</feature>
<reference evidence="2" key="1">
    <citation type="journal article" date="2016" name="Gigascience">
        <title>De novo construction of an expanded transcriptome assembly for the western tarnished plant bug, Lygus hesperus.</title>
        <authorList>
            <person name="Tassone E.E."/>
            <person name="Geib S.M."/>
            <person name="Hall B."/>
            <person name="Fabrick J.A."/>
            <person name="Brent C.S."/>
            <person name="Hull J.J."/>
        </authorList>
    </citation>
    <scope>NUCLEOTIDE SEQUENCE</scope>
</reference>
<proteinExistence type="predicted"/>
<gene>
    <name evidence="2" type="ORF">g.49590</name>
</gene>
<feature type="chain" id="PRO_5007527217" evidence="1">
    <location>
        <begin position="18"/>
        <end position="345"/>
    </location>
</feature>
<protein>
    <submittedName>
        <fullName evidence="2">Uncharacterized protein</fullName>
    </submittedName>
</protein>
<name>A0A146LKS5_LYGHE</name>
<evidence type="ECO:0000313" key="2">
    <source>
        <dbReference type="EMBL" id="JAQ07865.1"/>
    </source>
</evidence>
<keyword evidence="1" id="KW-0732">Signal</keyword>